<dbReference type="EMBL" id="JACDUN010000001">
    <property type="protein sequence ID" value="MBA2858720.1"/>
    <property type="molecule type" value="Genomic_DNA"/>
</dbReference>
<gene>
    <name evidence="2" type="ORF">HNP93_001421</name>
</gene>
<evidence type="ECO:0000313" key="3">
    <source>
        <dbReference type="Proteomes" id="UP000558015"/>
    </source>
</evidence>
<organism evidence="2 3">
    <name type="scientific">Methanococcus maripaludis</name>
    <name type="common">Methanococcus deltae</name>
    <dbReference type="NCBI Taxonomy" id="39152"/>
    <lineage>
        <taxon>Archaea</taxon>
        <taxon>Methanobacteriati</taxon>
        <taxon>Methanobacteriota</taxon>
        <taxon>Methanomada group</taxon>
        <taxon>Methanococci</taxon>
        <taxon>Methanococcales</taxon>
        <taxon>Methanococcaceae</taxon>
        <taxon>Methanococcus</taxon>
    </lineage>
</organism>
<comment type="caution">
    <text evidence="2">The sequence shown here is derived from an EMBL/GenBank/DDBJ whole genome shotgun (WGS) entry which is preliminary data.</text>
</comment>
<dbReference type="Proteomes" id="UP000558015">
    <property type="component" value="Unassembled WGS sequence"/>
</dbReference>
<evidence type="ECO:0000313" key="2">
    <source>
        <dbReference type="EMBL" id="MBA2858720.1"/>
    </source>
</evidence>
<keyword evidence="1" id="KW-0175">Coiled coil</keyword>
<reference evidence="2 3" key="1">
    <citation type="submission" date="2020-07" db="EMBL/GenBank/DDBJ databases">
        <title>Genomic Encyclopedia of Type Strains, Phase IV (KMG-V): Genome sequencing to study the core and pangenomes of soil and plant-associated prokaryotes.</title>
        <authorList>
            <person name="Whitman W."/>
        </authorList>
    </citation>
    <scope>NUCLEOTIDE SEQUENCE [LARGE SCALE GENOMIC DNA]</scope>
    <source>
        <strain evidence="2 3">C12</strain>
    </source>
</reference>
<dbReference type="RefSeq" id="WP_181493582.1">
    <property type="nucleotide sequence ID" value="NZ_JACDUN010000001.1"/>
</dbReference>
<feature type="coiled-coil region" evidence="1">
    <location>
        <begin position="132"/>
        <end position="159"/>
    </location>
</feature>
<evidence type="ECO:0000256" key="1">
    <source>
        <dbReference type="SAM" id="Coils"/>
    </source>
</evidence>
<proteinExistence type="predicted"/>
<accession>A0A7J9P7D9</accession>
<dbReference type="AlphaFoldDB" id="A0A7J9P7D9"/>
<sequence length="197" mass="23298">MENVQKNVELKRKILRYLYDKFYEETKPIHKKEIISFIGSKVNLAPLLKSLEIEKYISGHRFTAVTSSSTKTTITYNITSKGIKLIENPLEFDKIFPIQFINNTTNNNLRMVQNNIQYNTTINFQQIYQKLEKEEFDEKDELLKHVKNIENELKKGDKNNASIWNSLMFIKSIKFHASWLFPEIMEMVLKLLLLGQF</sequence>
<protein>
    <submittedName>
        <fullName evidence="2">Uncharacterized protein</fullName>
    </submittedName>
</protein>
<name>A0A7J9P7D9_METMI</name>